<dbReference type="NCBIfam" id="TIGR03639">
    <property type="entry name" value="cas1_NMENI"/>
    <property type="match status" value="1"/>
</dbReference>
<sequence>MAGWRTIVITERCKLDVRYNNMNIRKKDELNIVNISEIAVLIIESTAVSLTTSLLSELSKNKVKIIFCDEFHNPESELIPYYGSYDCSERVKKQFQWYEDFKENVWTLIVYEKIKKQMENLKYLNKEQSDLLFKYMNEIEHFDVTNREGHAAKVYFNSLFGKKFSRENMNDKINKALNYGYAILLSSFNREIVLNGYLTNLGIFHKNKFNPFNLSCDIMEPFRPIVDKKVYFMEFEDFKTEEKRQVQSILKEQIYINKKKYYLLDAIKIYTKSILDALDNNDISLIRFYENEL</sequence>
<keyword evidence="8 10" id="KW-0464">Manganese</keyword>
<keyword evidence="1 10" id="KW-0540">Nuclease</keyword>
<evidence type="ECO:0000313" key="12">
    <source>
        <dbReference type="Proteomes" id="UP001225134"/>
    </source>
</evidence>
<name>A0ABT7HJB1_9FUSO</name>
<dbReference type="NCBIfam" id="TIGR00287">
    <property type="entry name" value="cas1"/>
    <property type="match status" value="1"/>
</dbReference>
<keyword evidence="5 10" id="KW-0460">Magnesium</keyword>
<reference evidence="11 12" key="1">
    <citation type="submission" date="2023-06" db="EMBL/GenBank/DDBJ databases">
        <title>Antibody response to the Sneathia vaginalis cytopathogenic toxin A during pregnancy.</title>
        <authorList>
            <person name="Mccoy Z.T."/>
            <person name="Serrano M.G."/>
            <person name="Spaine K."/>
            <person name="Edwards D.J."/>
            <person name="Buck G.A."/>
            <person name="Jefferson K."/>
        </authorList>
    </citation>
    <scope>NUCLEOTIDE SEQUENCE [LARGE SCALE GENOMIC DNA]</scope>
    <source>
        <strain evidence="11 12">CCUG 42621</strain>
    </source>
</reference>
<keyword evidence="2 10" id="KW-0479">Metal-binding</keyword>
<accession>A0ABT7HJB1</accession>
<dbReference type="PANTHER" id="PTHR34353:SF2">
    <property type="entry name" value="CRISPR-ASSOCIATED ENDONUCLEASE CAS1 1"/>
    <property type="match status" value="1"/>
</dbReference>
<evidence type="ECO:0000256" key="6">
    <source>
        <dbReference type="ARBA" id="ARBA00023118"/>
    </source>
</evidence>
<comment type="similarity">
    <text evidence="10">Belongs to the CRISPR-associated endonuclease Cas1 family.</text>
</comment>
<dbReference type="InterPro" id="IPR042206">
    <property type="entry name" value="CRISPR-assoc_Cas1_C"/>
</dbReference>
<proteinExistence type="inferred from homology"/>
<gene>
    <name evidence="10 11" type="primary">cas1</name>
    <name evidence="11" type="ORF">QQA45_03675</name>
</gene>
<comment type="subunit">
    <text evidence="9 10">Homodimer, forms a heterotetramer with a Cas2 homodimer.</text>
</comment>
<dbReference type="HAMAP" id="MF_01470">
    <property type="entry name" value="Cas1"/>
    <property type="match status" value="1"/>
</dbReference>
<evidence type="ECO:0000313" key="11">
    <source>
        <dbReference type="EMBL" id="MDK9580613.1"/>
    </source>
</evidence>
<comment type="caution">
    <text evidence="11">The sequence shown here is derived from an EMBL/GenBank/DDBJ whole genome shotgun (WGS) entry which is preliminary data.</text>
</comment>
<evidence type="ECO:0000256" key="3">
    <source>
        <dbReference type="ARBA" id="ARBA00022759"/>
    </source>
</evidence>
<evidence type="ECO:0000256" key="7">
    <source>
        <dbReference type="ARBA" id="ARBA00023125"/>
    </source>
</evidence>
<keyword evidence="4 10" id="KW-0378">Hydrolase</keyword>
<dbReference type="InterPro" id="IPR042211">
    <property type="entry name" value="CRISPR-assoc_Cas1_N"/>
</dbReference>
<dbReference type="Proteomes" id="UP001225134">
    <property type="component" value="Unassembled WGS sequence"/>
</dbReference>
<protein>
    <recommendedName>
        <fullName evidence="10">CRISPR-associated endonuclease Cas1</fullName>
        <ecNumber evidence="10">3.1.-.-</ecNumber>
    </recommendedName>
</protein>
<feature type="binding site" evidence="10">
    <location>
        <position position="205"/>
    </location>
    <ligand>
        <name>Mn(2+)</name>
        <dbReference type="ChEBI" id="CHEBI:29035"/>
    </ligand>
</feature>
<dbReference type="InterPro" id="IPR019855">
    <property type="entry name" value="CRISPR-assoc_Cas1_NMENI"/>
</dbReference>
<dbReference type="RefSeq" id="WP_285152908.1">
    <property type="nucleotide sequence ID" value="NZ_JASSPP010000004.1"/>
</dbReference>
<evidence type="ECO:0000256" key="4">
    <source>
        <dbReference type="ARBA" id="ARBA00022801"/>
    </source>
</evidence>
<comment type="cofactor">
    <cofactor evidence="10">
        <name>Mg(2+)</name>
        <dbReference type="ChEBI" id="CHEBI:18420"/>
    </cofactor>
    <cofactor evidence="10">
        <name>Mn(2+)</name>
        <dbReference type="ChEBI" id="CHEBI:29035"/>
    </cofactor>
</comment>
<evidence type="ECO:0000256" key="9">
    <source>
        <dbReference type="ARBA" id="ARBA00038592"/>
    </source>
</evidence>
<dbReference type="PANTHER" id="PTHR34353">
    <property type="entry name" value="CRISPR-ASSOCIATED ENDONUCLEASE CAS1 1"/>
    <property type="match status" value="1"/>
</dbReference>
<keyword evidence="12" id="KW-1185">Reference proteome</keyword>
<keyword evidence="7 10" id="KW-0238">DNA-binding</keyword>
<keyword evidence="6 10" id="KW-0051">Antiviral defense</keyword>
<dbReference type="InterPro" id="IPR050646">
    <property type="entry name" value="Cas1"/>
</dbReference>
<dbReference type="Gene3D" id="3.100.10.20">
    <property type="entry name" value="CRISPR-associated endonuclease Cas1, N-terminal domain"/>
    <property type="match status" value="1"/>
</dbReference>
<evidence type="ECO:0000256" key="10">
    <source>
        <dbReference type="HAMAP-Rule" id="MF_01470"/>
    </source>
</evidence>
<keyword evidence="3 10" id="KW-0255">Endonuclease</keyword>
<organism evidence="11 12">
    <name type="scientific">Sneathia sanguinegens</name>
    <dbReference type="NCBI Taxonomy" id="40543"/>
    <lineage>
        <taxon>Bacteria</taxon>
        <taxon>Fusobacteriati</taxon>
        <taxon>Fusobacteriota</taxon>
        <taxon>Fusobacteriia</taxon>
        <taxon>Fusobacteriales</taxon>
        <taxon>Leptotrichiaceae</taxon>
        <taxon>Sneathia</taxon>
    </lineage>
</organism>
<comment type="function">
    <text evidence="10">CRISPR (clustered regularly interspaced short palindromic repeat), is an adaptive immune system that provides protection against mobile genetic elements (viruses, transposable elements and conjugative plasmids). CRISPR clusters contain spacers, sequences complementary to antecedent mobile elements, and target invading nucleic acids. CRISPR clusters are transcribed and processed into CRISPR RNA (crRNA). Acts as a dsDNA endonuclease. Involved in the integration of spacer DNA into the CRISPR cassette.</text>
</comment>
<dbReference type="Pfam" id="PF01867">
    <property type="entry name" value="Cas_Cas1"/>
    <property type="match status" value="1"/>
</dbReference>
<dbReference type="Gene3D" id="1.20.120.920">
    <property type="entry name" value="CRISPR-associated endonuclease Cas1, C-terminal domain"/>
    <property type="match status" value="1"/>
</dbReference>
<evidence type="ECO:0000256" key="1">
    <source>
        <dbReference type="ARBA" id="ARBA00022722"/>
    </source>
</evidence>
<dbReference type="EMBL" id="JASSPP010000004">
    <property type="protein sequence ID" value="MDK9580613.1"/>
    <property type="molecule type" value="Genomic_DNA"/>
</dbReference>
<evidence type="ECO:0000256" key="5">
    <source>
        <dbReference type="ARBA" id="ARBA00022842"/>
    </source>
</evidence>
<dbReference type="InterPro" id="IPR002729">
    <property type="entry name" value="CRISPR-assoc_Cas1"/>
</dbReference>
<feature type="binding site" evidence="10">
    <location>
        <position position="148"/>
    </location>
    <ligand>
        <name>Mn(2+)</name>
        <dbReference type="ChEBI" id="CHEBI:29035"/>
    </ligand>
</feature>
<evidence type="ECO:0000256" key="8">
    <source>
        <dbReference type="ARBA" id="ARBA00023211"/>
    </source>
</evidence>
<dbReference type="GO" id="GO:0004519">
    <property type="term" value="F:endonuclease activity"/>
    <property type="evidence" value="ECO:0007669"/>
    <property type="project" value="UniProtKB-KW"/>
</dbReference>
<feature type="binding site" evidence="10">
    <location>
        <position position="220"/>
    </location>
    <ligand>
        <name>Mn(2+)</name>
        <dbReference type="ChEBI" id="CHEBI:29035"/>
    </ligand>
</feature>
<evidence type="ECO:0000256" key="2">
    <source>
        <dbReference type="ARBA" id="ARBA00022723"/>
    </source>
</evidence>
<dbReference type="EC" id="3.1.-.-" evidence="10"/>